<accession>A0A7U0GBS1</accession>
<dbReference type="EMBL" id="MW394391">
    <property type="protein sequence ID" value="QQV92250.1"/>
    <property type="molecule type" value="Genomic_DNA"/>
</dbReference>
<keyword evidence="2" id="KW-1185">Reference proteome</keyword>
<evidence type="ECO:0000313" key="1">
    <source>
        <dbReference type="EMBL" id="QQV92250.1"/>
    </source>
</evidence>
<name>A0A7U0GBS1_9CAUD</name>
<reference evidence="1 2" key="1">
    <citation type="submission" date="2020-12" db="EMBL/GenBank/DDBJ databases">
        <title>Genomic characterization of four novel bacteriophages infecting Klebsiella pneumoniae.</title>
        <authorList>
            <person name="Estrada Bonilla B."/>
            <person name="Costa A.R."/>
            <person name="van Rossum T."/>
            <person name="Hagedoorn S."/>
            <person name="Wallinga H."/>
            <person name="Xiao M."/>
            <person name="Song W."/>
            <person name="Haas P.-J."/>
            <person name="Nobrega F.L."/>
            <person name="Brouns S.J.J."/>
        </authorList>
    </citation>
    <scope>NUCLEOTIDE SEQUENCE [LARGE SCALE GENOMIC DNA]</scope>
</reference>
<dbReference type="Proteomes" id="UP000596381">
    <property type="component" value="Segment"/>
</dbReference>
<evidence type="ECO:0000313" key="2">
    <source>
        <dbReference type="Proteomes" id="UP000596381"/>
    </source>
</evidence>
<proteinExistence type="predicted"/>
<protein>
    <submittedName>
        <fullName evidence="1">Uncharacterized protein</fullName>
    </submittedName>
</protein>
<organism evidence="1 2">
    <name type="scientific">Klebsiella phage vB_KpM_FBKp24</name>
    <dbReference type="NCBI Taxonomy" id="2801834"/>
    <lineage>
        <taxon>Viruses</taxon>
        <taxon>Duplodnaviria</taxon>
        <taxon>Heunggongvirae</taxon>
        <taxon>Uroviricota</taxon>
        <taxon>Caudoviricetes</taxon>
        <taxon>Chimalliviridae</taxon>
        <taxon>Maaswegvirus</taxon>
        <taxon>Maaswegvirus Kp24</taxon>
    </lineage>
</organism>
<gene>
    <name evidence="1" type="ORF">vBKpMFBKp24_241</name>
</gene>
<sequence>MGFYLTFYSVDKETVPEPVTGEDGVGKTLEYDEVFDDDAVAPKRLATWKNQRTLVEIMARVNICPNDELGPWVVSKEDIPMIISEIIACSNEQNDDRWNDYEGLSTFLMARHQDFDFDQKLLIFTAG</sequence>